<evidence type="ECO:0000256" key="1">
    <source>
        <dbReference type="SAM" id="MobiDB-lite"/>
    </source>
</evidence>
<dbReference type="EMBL" id="CAWUON010000084">
    <property type="protein sequence ID" value="CAK7272185.1"/>
    <property type="molecule type" value="Genomic_DNA"/>
</dbReference>
<dbReference type="Proteomes" id="UP001642502">
    <property type="component" value="Unassembled WGS sequence"/>
</dbReference>
<name>A0ABP0DZ31_9PEZI</name>
<keyword evidence="3" id="KW-1185">Reference proteome</keyword>
<evidence type="ECO:0000313" key="3">
    <source>
        <dbReference type="Proteomes" id="UP001642502"/>
    </source>
</evidence>
<accession>A0ABP0DZ31</accession>
<organism evidence="2 3">
    <name type="scientific">Sporothrix epigloea</name>
    <dbReference type="NCBI Taxonomy" id="1892477"/>
    <lineage>
        <taxon>Eukaryota</taxon>
        <taxon>Fungi</taxon>
        <taxon>Dikarya</taxon>
        <taxon>Ascomycota</taxon>
        <taxon>Pezizomycotina</taxon>
        <taxon>Sordariomycetes</taxon>
        <taxon>Sordariomycetidae</taxon>
        <taxon>Ophiostomatales</taxon>
        <taxon>Ophiostomataceae</taxon>
        <taxon>Sporothrix</taxon>
    </lineage>
</organism>
<proteinExistence type="predicted"/>
<feature type="region of interest" description="Disordered" evidence="1">
    <location>
        <begin position="1"/>
        <end position="127"/>
    </location>
</feature>
<protein>
    <submittedName>
        <fullName evidence="2">Uncharacterized protein</fullName>
    </submittedName>
</protein>
<reference evidence="2 3" key="1">
    <citation type="submission" date="2024-01" db="EMBL/GenBank/DDBJ databases">
        <authorList>
            <person name="Allen C."/>
            <person name="Tagirdzhanova G."/>
        </authorList>
    </citation>
    <scope>NUCLEOTIDE SEQUENCE [LARGE SCALE GENOMIC DNA]</scope>
    <source>
        <strain evidence="2 3">CBS 119000</strain>
    </source>
</reference>
<sequence>MSATMMMLPMFNSGPDSPDRLPRMPAFAHSPFRPMRPSPLSSPIQSGPQVSPLQPDTQSSPIQQTSSAASMLGASPMSLPDLNAHTLHEPRPFPNPSGVPNKGPAFRFASRPSKPIPRGQLSRDAAQQTRRTLFLRNVRQRADEHNWARRDLEQELQKLEWWSLERELRQARESDVMSILTDQDIEDAETWMLSPSSSQPSSLPAMPCEQNDIFVANTDTNYARWHHNGGMCYDLTPNEEYGNAEDERMVELLMREEEAEMEALTASMSTDTDDSPTDDNFIPQPERPSSTTYSDDTDYDVILNEIFSGAEEDTVMDSI</sequence>
<feature type="compositionally biased region" description="Polar residues" evidence="1">
    <location>
        <begin position="39"/>
        <end position="69"/>
    </location>
</feature>
<evidence type="ECO:0000313" key="2">
    <source>
        <dbReference type="EMBL" id="CAK7272185.1"/>
    </source>
</evidence>
<gene>
    <name evidence="2" type="ORF">SEPCBS119000_004991</name>
</gene>
<feature type="region of interest" description="Disordered" evidence="1">
    <location>
        <begin position="262"/>
        <end position="297"/>
    </location>
</feature>
<comment type="caution">
    <text evidence="2">The sequence shown here is derived from an EMBL/GenBank/DDBJ whole genome shotgun (WGS) entry which is preliminary data.</text>
</comment>